<evidence type="ECO:0000256" key="3">
    <source>
        <dbReference type="ARBA" id="ARBA00022692"/>
    </source>
</evidence>
<dbReference type="InterPro" id="IPR003593">
    <property type="entry name" value="AAA+_ATPase"/>
</dbReference>
<dbReference type="AlphaFoldDB" id="A0ABD6DJT9"/>
<evidence type="ECO:0000256" key="6">
    <source>
        <dbReference type="ARBA" id="ARBA00022989"/>
    </source>
</evidence>
<dbReference type="FunFam" id="3.40.50.300:FF:000287">
    <property type="entry name" value="Multidrug ABC transporter ATP-binding protein"/>
    <property type="match status" value="1"/>
</dbReference>
<evidence type="ECO:0000259" key="9">
    <source>
        <dbReference type="PROSITE" id="PS50893"/>
    </source>
</evidence>
<keyword evidence="4" id="KW-0547">Nucleotide-binding</keyword>
<feature type="transmembrane region" description="Helical" evidence="8">
    <location>
        <begin position="170"/>
        <end position="187"/>
    </location>
</feature>
<evidence type="ECO:0000256" key="5">
    <source>
        <dbReference type="ARBA" id="ARBA00022840"/>
    </source>
</evidence>
<dbReference type="PANTHER" id="PTHR24221">
    <property type="entry name" value="ATP-BINDING CASSETTE SUB-FAMILY B"/>
    <property type="match status" value="1"/>
</dbReference>
<evidence type="ECO:0000259" key="10">
    <source>
        <dbReference type="PROSITE" id="PS50929"/>
    </source>
</evidence>
<dbReference type="SUPFAM" id="SSF52540">
    <property type="entry name" value="P-loop containing nucleoside triphosphate hydrolases"/>
    <property type="match status" value="1"/>
</dbReference>
<evidence type="ECO:0000256" key="7">
    <source>
        <dbReference type="ARBA" id="ARBA00023136"/>
    </source>
</evidence>
<feature type="transmembrane region" description="Helical" evidence="8">
    <location>
        <begin position="281"/>
        <end position="299"/>
    </location>
</feature>
<evidence type="ECO:0000256" key="4">
    <source>
        <dbReference type="ARBA" id="ARBA00022741"/>
    </source>
</evidence>
<organism evidence="11 12">
    <name type="scientific">Haloarchaeobius litoreus</name>
    <dbReference type="NCBI Taxonomy" id="755306"/>
    <lineage>
        <taxon>Archaea</taxon>
        <taxon>Methanobacteriati</taxon>
        <taxon>Methanobacteriota</taxon>
        <taxon>Stenosarchaea group</taxon>
        <taxon>Halobacteria</taxon>
        <taxon>Halobacteriales</taxon>
        <taxon>Halorubellaceae</taxon>
        <taxon>Haloarchaeobius</taxon>
    </lineage>
</organism>
<dbReference type="Proteomes" id="UP001597034">
    <property type="component" value="Unassembled WGS sequence"/>
</dbReference>
<dbReference type="EMBL" id="JBHUDO010000002">
    <property type="protein sequence ID" value="MFD1645708.1"/>
    <property type="molecule type" value="Genomic_DNA"/>
</dbReference>
<comment type="subcellular location">
    <subcellularLocation>
        <location evidence="1">Membrane</location>
        <topology evidence="1">Multi-pass membrane protein</topology>
    </subcellularLocation>
</comment>
<reference evidence="11 12" key="1">
    <citation type="journal article" date="2019" name="Int. J. Syst. Evol. Microbiol.">
        <title>The Global Catalogue of Microorganisms (GCM) 10K type strain sequencing project: providing services to taxonomists for standard genome sequencing and annotation.</title>
        <authorList>
            <consortium name="The Broad Institute Genomics Platform"/>
            <consortium name="The Broad Institute Genome Sequencing Center for Infectious Disease"/>
            <person name="Wu L."/>
            <person name="Ma J."/>
        </authorList>
    </citation>
    <scope>NUCLEOTIDE SEQUENCE [LARGE SCALE GENOMIC DNA]</scope>
    <source>
        <strain evidence="11 12">CGMCC 1.10390</strain>
    </source>
</reference>
<gene>
    <name evidence="11" type="ORF">ACFSBL_08445</name>
</gene>
<feature type="transmembrane region" description="Helical" evidence="8">
    <location>
        <begin position="88"/>
        <end position="111"/>
    </location>
</feature>
<feature type="domain" description="ABC transmembrane type-1" evidence="10">
    <location>
        <begin position="40"/>
        <end position="336"/>
    </location>
</feature>
<sequence length="628" mass="68665">MSGDDEKPFDQYRADVDRPLVRLFEEYGVPRLRWFVAGNVANVVGRSASLLPPLVLGTAIDAVFNGNGDYSLPLVPGSMLPNEPAAQFWLSVALIVAGFVLTGVGTFVWGVTMNRFAHGVMHAVRTDTFDAMQRLDMAFFDEKQTGEVMSVLNNDASNLETFLDDALSEGLRIVVMIVGIAAILAYLNVALAVVTLAFLPLMVGFTYWFMRLVEPRYRRVRSNVGSLNTRLENALSGVELVKTSATESYETGRVRSASRDLYDAHMSVLTLSYFYRPGMELLAGISFAVTFIVGGLWLFQGPPLGLAGQLTVGDFVVFLLLTQRFVEPLSQASNLVDWYENAKASGERVFGLMDVPPHVEEADDAVPLTDVDGRVEYDDVTFAYDEGETVLRNVDFAVDAGQTVGLVGPTGAGKSTVVKLLMRLYDVDSGAVTVDGHDVRDVSIDSLRQTVGYVSQNPFLFDGTIAENLRYGRFDASDEAVREAARAAEAHEFIEDLPDGYDTRVGERGVKLSGGQRQRLAIARVVLKDPPILVLDEATSNVDTETEVHIQRSLDAVSEERTAFVIAHRLSTVRDADGILVLDGGEVVERGTHDELLDEEGLYATLWSVQAGEVEDVPDRLFGASTGY</sequence>
<dbReference type="GO" id="GO:0016020">
    <property type="term" value="C:membrane"/>
    <property type="evidence" value="ECO:0007669"/>
    <property type="project" value="UniProtKB-SubCell"/>
</dbReference>
<keyword evidence="5 11" id="KW-0067">ATP-binding</keyword>
<dbReference type="InterPro" id="IPR011527">
    <property type="entry name" value="ABC1_TM_dom"/>
</dbReference>
<protein>
    <submittedName>
        <fullName evidence="11">ABC transporter ATP-binding protein</fullName>
    </submittedName>
</protein>
<keyword evidence="7 8" id="KW-0472">Membrane</keyword>
<keyword evidence="6 8" id="KW-1133">Transmembrane helix</keyword>
<feature type="domain" description="ABC transporter" evidence="9">
    <location>
        <begin position="375"/>
        <end position="609"/>
    </location>
</feature>
<dbReference type="GO" id="GO:0005524">
    <property type="term" value="F:ATP binding"/>
    <property type="evidence" value="ECO:0007669"/>
    <property type="project" value="UniProtKB-KW"/>
</dbReference>
<dbReference type="CDD" id="cd18565">
    <property type="entry name" value="ABC_6TM_exporter_like"/>
    <property type="match status" value="1"/>
</dbReference>
<dbReference type="SMART" id="SM00382">
    <property type="entry name" value="AAA"/>
    <property type="match status" value="1"/>
</dbReference>
<name>A0ABD6DJT9_9EURY</name>
<keyword evidence="3 8" id="KW-0812">Transmembrane</keyword>
<evidence type="ECO:0000313" key="11">
    <source>
        <dbReference type="EMBL" id="MFD1645708.1"/>
    </source>
</evidence>
<dbReference type="InterPro" id="IPR039421">
    <property type="entry name" value="Type_1_exporter"/>
</dbReference>
<evidence type="ECO:0000256" key="1">
    <source>
        <dbReference type="ARBA" id="ARBA00004141"/>
    </source>
</evidence>
<feature type="transmembrane region" description="Helical" evidence="8">
    <location>
        <begin position="193"/>
        <end position="213"/>
    </location>
</feature>
<dbReference type="PROSITE" id="PS00211">
    <property type="entry name" value="ABC_TRANSPORTER_1"/>
    <property type="match status" value="1"/>
</dbReference>
<dbReference type="InterPro" id="IPR027417">
    <property type="entry name" value="P-loop_NTPase"/>
</dbReference>
<dbReference type="InterPro" id="IPR017871">
    <property type="entry name" value="ABC_transporter-like_CS"/>
</dbReference>
<dbReference type="PROSITE" id="PS50929">
    <property type="entry name" value="ABC_TM1F"/>
    <property type="match status" value="1"/>
</dbReference>
<dbReference type="Pfam" id="PF00005">
    <property type="entry name" value="ABC_tran"/>
    <property type="match status" value="1"/>
</dbReference>
<dbReference type="PROSITE" id="PS50893">
    <property type="entry name" value="ABC_TRANSPORTER_2"/>
    <property type="match status" value="1"/>
</dbReference>
<dbReference type="PANTHER" id="PTHR24221:SF654">
    <property type="entry name" value="ATP-BINDING CASSETTE SUB-FAMILY B MEMBER 6"/>
    <property type="match status" value="1"/>
</dbReference>
<comment type="caution">
    <text evidence="11">The sequence shown here is derived from an EMBL/GenBank/DDBJ whole genome shotgun (WGS) entry which is preliminary data.</text>
</comment>
<evidence type="ECO:0000256" key="2">
    <source>
        <dbReference type="ARBA" id="ARBA00022448"/>
    </source>
</evidence>
<dbReference type="InterPro" id="IPR036640">
    <property type="entry name" value="ABC1_TM_sf"/>
</dbReference>
<dbReference type="Gene3D" id="3.40.50.300">
    <property type="entry name" value="P-loop containing nucleotide triphosphate hydrolases"/>
    <property type="match status" value="1"/>
</dbReference>
<dbReference type="RefSeq" id="WP_256398777.1">
    <property type="nucleotide sequence ID" value="NZ_JANHJR010000001.1"/>
</dbReference>
<dbReference type="Pfam" id="PF00664">
    <property type="entry name" value="ABC_membrane"/>
    <property type="match status" value="1"/>
</dbReference>
<dbReference type="Gene3D" id="1.20.1560.10">
    <property type="entry name" value="ABC transporter type 1, transmembrane domain"/>
    <property type="match status" value="1"/>
</dbReference>
<dbReference type="InterPro" id="IPR003439">
    <property type="entry name" value="ABC_transporter-like_ATP-bd"/>
</dbReference>
<keyword evidence="2" id="KW-0813">Transport</keyword>
<evidence type="ECO:0000256" key="8">
    <source>
        <dbReference type="SAM" id="Phobius"/>
    </source>
</evidence>
<proteinExistence type="predicted"/>
<evidence type="ECO:0000313" key="12">
    <source>
        <dbReference type="Proteomes" id="UP001597034"/>
    </source>
</evidence>
<accession>A0ABD6DJT9</accession>
<dbReference type="SUPFAM" id="SSF90123">
    <property type="entry name" value="ABC transporter transmembrane region"/>
    <property type="match status" value="1"/>
</dbReference>
<keyword evidence="12" id="KW-1185">Reference proteome</keyword>